<dbReference type="InterPro" id="IPR000477">
    <property type="entry name" value="RT_dom"/>
</dbReference>
<reference evidence="4 5" key="1">
    <citation type="journal article" date="2008" name="Nature">
        <title>Genome analysis of the platypus reveals unique signatures of evolution.</title>
        <authorList>
            <person name="Warren W.C."/>
            <person name="Hillier L.W."/>
            <person name="Marshall Graves J.A."/>
            <person name="Birney E."/>
            <person name="Ponting C.P."/>
            <person name="Grutzner F."/>
            <person name="Belov K."/>
            <person name="Miller W."/>
            <person name="Clarke L."/>
            <person name="Chinwalla A.T."/>
            <person name="Yang S.P."/>
            <person name="Heger A."/>
            <person name="Locke D.P."/>
            <person name="Miethke P."/>
            <person name="Waters P.D."/>
            <person name="Veyrunes F."/>
            <person name="Fulton L."/>
            <person name="Fulton B."/>
            <person name="Graves T."/>
            <person name="Wallis J."/>
            <person name="Puente X.S."/>
            <person name="Lopez-Otin C."/>
            <person name="Ordonez G.R."/>
            <person name="Eichler E.E."/>
            <person name="Chen L."/>
            <person name="Cheng Z."/>
            <person name="Deakin J.E."/>
            <person name="Alsop A."/>
            <person name="Thompson K."/>
            <person name="Kirby P."/>
            <person name="Papenfuss A.T."/>
            <person name="Wakefield M.J."/>
            <person name="Olender T."/>
            <person name="Lancet D."/>
            <person name="Huttley G.A."/>
            <person name="Smit A.F."/>
            <person name="Pask A."/>
            <person name="Temple-Smith P."/>
            <person name="Batzer M.A."/>
            <person name="Walker J.A."/>
            <person name="Konkel M.K."/>
            <person name="Harris R.S."/>
            <person name="Whittington C.M."/>
            <person name="Wong E.S."/>
            <person name="Gemmell N.J."/>
            <person name="Buschiazzo E."/>
            <person name="Vargas Jentzsch I.M."/>
            <person name="Merkel A."/>
            <person name="Schmitz J."/>
            <person name="Zemann A."/>
            <person name="Churakov G."/>
            <person name="Kriegs J.O."/>
            <person name="Brosius J."/>
            <person name="Murchison E.P."/>
            <person name="Sachidanandam R."/>
            <person name="Smith C."/>
            <person name="Hannon G.J."/>
            <person name="Tsend-Ayush E."/>
            <person name="McMillan D."/>
            <person name="Attenborough R."/>
            <person name="Rens W."/>
            <person name="Ferguson-Smith M."/>
            <person name="Lefevre C.M."/>
            <person name="Sharp J.A."/>
            <person name="Nicholas K.R."/>
            <person name="Ray D.A."/>
            <person name="Kube M."/>
            <person name="Reinhardt R."/>
            <person name="Pringle T.H."/>
            <person name="Taylor J."/>
            <person name="Jones R.C."/>
            <person name="Nixon B."/>
            <person name="Dacheux J.L."/>
            <person name="Niwa H."/>
            <person name="Sekita Y."/>
            <person name="Huang X."/>
            <person name="Stark A."/>
            <person name="Kheradpour P."/>
            <person name="Kellis M."/>
            <person name="Flicek P."/>
            <person name="Chen Y."/>
            <person name="Webber C."/>
            <person name="Hardison R."/>
            <person name="Nelson J."/>
            <person name="Hallsworth-Pepin K."/>
            <person name="Delehaunty K."/>
            <person name="Markovic C."/>
            <person name="Minx P."/>
            <person name="Feng Y."/>
            <person name="Kremitzki C."/>
            <person name="Mitreva M."/>
            <person name="Glasscock J."/>
            <person name="Wylie T."/>
            <person name="Wohldmann P."/>
            <person name="Thiru P."/>
            <person name="Nhan M.N."/>
            <person name="Pohl C.S."/>
            <person name="Smith S.M."/>
            <person name="Hou S."/>
            <person name="Nefedov M."/>
            <person name="de Jong P.J."/>
            <person name="Renfree M.B."/>
            <person name="Mardis E.R."/>
            <person name="Wilson R.K."/>
        </authorList>
    </citation>
    <scope>NUCLEOTIDE SEQUENCE [LARGE SCALE GENOMIC DNA]</scope>
    <source>
        <strain evidence="4 5">Glennie</strain>
    </source>
</reference>
<dbReference type="Proteomes" id="UP000002279">
    <property type="component" value="Chromosome 2"/>
</dbReference>
<feature type="transmembrane region" description="Helical" evidence="2">
    <location>
        <begin position="407"/>
        <end position="424"/>
    </location>
</feature>
<keyword evidence="2" id="KW-1133">Transmembrane helix</keyword>
<keyword evidence="2" id="KW-0472">Membrane</keyword>
<dbReference type="Bgee" id="ENSOANG00000029748">
    <property type="expression patterns" value="Expressed in cerebellum and 6 other cell types or tissues"/>
</dbReference>
<accession>K7EGS1</accession>
<keyword evidence="5" id="KW-1185">Reference proteome</keyword>
<evidence type="ECO:0000256" key="1">
    <source>
        <dbReference type="SAM" id="MobiDB-lite"/>
    </source>
</evidence>
<proteinExistence type="predicted"/>
<protein>
    <recommendedName>
        <fullName evidence="3">Reverse transcriptase domain-containing protein</fullName>
    </recommendedName>
</protein>
<dbReference type="Ensembl" id="ENSOANT00000041976.2">
    <property type="protein sequence ID" value="ENSOANP00000032728.2"/>
    <property type="gene ID" value="ENSOANG00000029748.2"/>
</dbReference>
<dbReference type="STRING" id="9258.ENSOANP00000032728"/>
<dbReference type="InParanoid" id="K7EGS1"/>
<dbReference type="PROSITE" id="PS50878">
    <property type="entry name" value="RT_POL"/>
    <property type="match status" value="1"/>
</dbReference>
<feature type="transmembrane region" description="Helical" evidence="2">
    <location>
        <begin position="431"/>
        <end position="454"/>
    </location>
</feature>
<evidence type="ECO:0000256" key="2">
    <source>
        <dbReference type="SAM" id="Phobius"/>
    </source>
</evidence>
<evidence type="ECO:0000259" key="3">
    <source>
        <dbReference type="PROSITE" id="PS50878"/>
    </source>
</evidence>
<dbReference type="eggNOG" id="KOG1075">
    <property type="taxonomic scope" value="Eukaryota"/>
</dbReference>
<keyword evidence="2" id="KW-0812">Transmembrane</keyword>
<dbReference type="HOGENOM" id="CLU_1008191_0_0_1"/>
<feature type="region of interest" description="Disordered" evidence="1">
    <location>
        <begin position="314"/>
        <end position="344"/>
    </location>
</feature>
<dbReference type="AlphaFoldDB" id="K7EGS1"/>
<feature type="domain" description="Reverse transcriptase" evidence="3">
    <location>
        <begin position="1"/>
        <end position="158"/>
    </location>
</feature>
<name>K7EGS1_ORNAN</name>
<dbReference type="GeneTree" id="ENSGT01120000271821"/>
<reference evidence="4" key="3">
    <citation type="submission" date="2025-09" db="UniProtKB">
        <authorList>
            <consortium name="Ensembl"/>
        </authorList>
    </citation>
    <scope>IDENTIFICATION</scope>
    <source>
        <strain evidence="4">Glennie</strain>
    </source>
</reference>
<dbReference type="PANTHER" id="PTHR33332">
    <property type="entry name" value="REVERSE TRANSCRIPTASE DOMAIN-CONTAINING PROTEIN"/>
    <property type="match status" value="1"/>
</dbReference>
<evidence type="ECO:0000313" key="5">
    <source>
        <dbReference type="Proteomes" id="UP000002279"/>
    </source>
</evidence>
<reference evidence="4" key="2">
    <citation type="submission" date="2025-08" db="UniProtKB">
        <authorList>
            <consortium name="Ensembl"/>
        </authorList>
    </citation>
    <scope>IDENTIFICATION</scope>
    <source>
        <strain evidence="4">Glennie</strain>
    </source>
</reference>
<organism evidence="4 5">
    <name type="scientific">Ornithorhynchus anatinus</name>
    <name type="common">Duckbill platypus</name>
    <dbReference type="NCBI Taxonomy" id="9258"/>
    <lineage>
        <taxon>Eukaryota</taxon>
        <taxon>Metazoa</taxon>
        <taxon>Chordata</taxon>
        <taxon>Craniata</taxon>
        <taxon>Vertebrata</taxon>
        <taxon>Euteleostomi</taxon>
        <taxon>Mammalia</taxon>
        <taxon>Monotremata</taxon>
        <taxon>Ornithorhynchidae</taxon>
        <taxon>Ornithorhynchus</taxon>
    </lineage>
</organism>
<sequence>DLSAASDTVDRPLLLHTSSRLGFTDSVLSRFSSRLSGRSFSVSFAGASSPSRPLTVGVPRGSVLGPLPFSIYTRSLGELIRSHGFDDHLYADDTRVSISAPVLSPSLRARVSSRLRDVSARTSARRLKLDVSETELLVFPPDPGRLPDFPITVDGATVLPVSRARDLGVVLDSSLSFAPRVLSVTETRRFHLYDIAEIRPLLSTRTATSPLRALVISRLDYRVGLLSDLPSSSLAPLRSILHSAARLIFPQRRSGRVTPLLKQLRRLPVDLRSKQKLLTLGFEAVHPLAPSYLSSLLSFHRPPRPLRSSAARLLAVPRSRPSRRRPPGRVLPRSRDALPPHLRQTPSLPLFETLLKTHLLREAFPDRAPLLPLLPPPSPLHLSAAKASFSPFPSAPPPLPSHPHGTVLVRSTVYIFVTLFILLMNRPSPRFYLVAIGVYEMFFPSTLFIAIVLVCPSPPIRP</sequence>
<evidence type="ECO:0000313" key="4">
    <source>
        <dbReference type="Ensembl" id="ENSOANP00000032728.2"/>
    </source>
</evidence>